<dbReference type="eggNOG" id="COG0463">
    <property type="taxonomic scope" value="Bacteria"/>
</dbReference>
<dbReference type="Pfam" id="PF00535">
    <property type="entry name" value="Glycos_transf_2"/>
    <property type="match status" value="1"/>
</dbReference>
<keyword evidence="2" id="KW-0808">Transferase</keyword>
<name>D5E571_MYCCM</name>
<evidence type="ECO:0000313" key="2">
    <source>
        <dbReference type="EMBL" id="ADE19634.1"/>
    </source>
</evidence>
<dbReference type="EC" id="2.-.-.-" evidence="2"/>
<dbReference type="CDD" id="cd00761">
    <property type="entry name" value="Glyco_tranf_GTA_type"/>
    <property type="match status" value="1"/>
</dbReference>
<dbReference type="EMBL" id="CP001991">
    <property type="protein sequence ID" value="ADE19634.1"/>
    <property type="molecule type" value="Genomic_DNA"/>
</dbReference>
<reference evidence="3" key="1">
    <citation type="submission" date="2010-03" db="EMBL/GenBank/DDBJ databases">
        <title>The complete genome of Mycoplasma crocodyli MP145.</title>
        <authorList>
            <person name="Glass J.I."/>
            <person name="Durkin A.S."/>
            <person name="Hostetler J."/>
            <person name="Jackson J."/>
            <person name="Johnson J."/>
            <person name="May M.A."/>
            <person name="Paralanov V."/>
            <person name="Radune D."/>
            <person name="Szczypinski B."/>
            <person name="Brown D.R."/>
        </authorList>
    </citation>
    <scope>NUCLEOTIDE SEQUENCE [LARGE SCALE GENOMIC DNA]</scope>
    <source>
        <strain evidence="3">ATCC 51981 / MP145</strain>
    </source>
</reference>
<reference key="2">
    <citation type="submission" date="2010-03" db="EMBL/GenBank/DDBJ databases">
        <authorList>
            <person name="Ma Z."/>
            <person name="Wang X."/>
            <person name="Liu H."/>
        </authorList>
    </citation>
    <scope>NUCLEOTIDE SEQUENCE</scope>
    <source>
        <strain>MP145</strain>
    </source>
</reference>
<dbReference type="InterPro" id="IPR001173">
    <property type="entry name" value="Glyco_trans_2-like"/>
</dbReference>
<dbReference type="SUPFAM" id="SSF53448">
    <property type="entry name" value="Nucleotide-diphospho-sugar transferases"/>
    <property type="match status" value="1"/>
</dbReference>
<keyword evidence="3" id="KW-1185">Reference proteome</keyword>
<evidence type="ECO:0000259" key="1">
    <source>
        <dbReference type="Pfam" id="PF00535"/>
    </source>
</evidence>
<proteinExistence type="predicted"/>
<evidence type="ECO:0000313" key="3">
    <source>
        <dbReference type="Proteomes" id="UP000001845"/>
    </source>
</evidence>
<dbReference type="OrthoDB" id="397535at2"/>
<dbReference type="Proteomes" id="UP000001845">
    <property type="component" value="Chromosome"/>
</dbReference>
<dbReference type="PANTHER" id="PTHR22916:SF3">
    <property type="entry name" value="UDP-GLCNAC:BETAGAL BETA-1,3-N-ACETYLGLUCOSAMINYLTRANSFERASE-LIKE PROTEIN 1"/>
    <property type="match status" value="1"/>
</dbReference>
<gene>
    <name evidence="2" type="ordered locus">MCRO_0262</name>
</gene>
<dbReference type="PANTHER" id="PTHR22916">
    <property type="entry name" value="GLYCOSYLTRANSFERASE"/>
    <property type="match status" value="1"/>
</dbReference>
<dbReference type="Gene3D" id="3.90.550.10">
    <property type="entry name" value="Spore Coat Polysaccharide Biosynthesis Protein SpsA, Chain A"/>
    <property type="match status" value="1"/>
</dbReference>
<dbReference type="CAZy" id="GT2">
    <property type="family name" value="Glycosyltransferase Family 2"/>
</dbReference>
<accession>D5E571</accession>
<dbReference type="STRING" id="512564.MCRO_0262"/>
<feature type="domain" description="Glycosyltransferase 2-like" evidence="1">
    <location>
        <begin position="12"/>
        <end position="130"/>
    </location>
</feature>
<dbReference type="GO" id="GO:0016758">
    <property type="term" value="F:hexosyltransferase activity"/>
    <property type="evidence" value="ECO:0007669"/>
    <property type="project" value="UniProtKB-ARBA"/>
</dbReference>
<organism evidence="2 3">
    <name type="scientific">Mycoplasma crocodyli (strain ATCC 51981 / MP145)</name>
    <dbReference type="NCBI Taxonomy" id="512564"/>
    <lineage>
        <taxon>Bacteria</taxon>
        <taxon>Bacillati</taxon>
        <taxon>Mycoplasmatota</taxon>
        <taxon>Mollicutes</taxon>
        <taxon>Mycoplasmataceae</taxon>
        <taxon>Mycoplasma</taxon>
    </lineage>
</organism>
<reference evidence="2 3" key="3">
    <citation type="journal article" date="2011" name="J. Bacteriol.">
        <title>Genome sequences of Mycoplasma alligatoris A21JP2T and Mycoplasma crocodyli MP145T.</title>
        <authorList>
            <person name="Brown D.R."/>
            <person name="Farmerie W.G."/>
            <person name="May M."/>
            <person name="Benders G.A."/>
            <person name="Durkin A.S."/>
            <person name="Hlavinka K."/>
            <person name="Hostetler J."/>
            <person name="Jackson J."/>
            <person name="Johnson J."/>
            <person name="Miller R.H."/>
            <person name="Paralanov V."/>
            <person name="Radune D."/>
            <person name="Szczypinski B."/>
            <person name="Glass J.I."/>
        </authorList>
    </citation>
    <scope>NUCLEOTIDE SEQUENCE [LARGE SCALE GENOMIC DNA]</scope>
    <source>
        <strain evidence="3">ATCC 51981 / MP145</strain>
    </source>
</reference>
<dbReference type="HOGENOM" id="CLU_025996_25_1_14"/>
<dbReference type="AlphaFoldDB" id="D5E571"/>
<dbReference type="KEGG" id="mcd:MCRO_0262"/>
<dbReference type="RefSeq" id="WP_013054410.1">
    <property type="nucleotide sequence ID" value="NC_014014.1"/>
</dbReference>
<dbReference type="InterPro" id="IPR029044">
    <property type="entry name" value="Nucleotide-diphossugar_trans"/>
</dbReference>
<protein>
    <submittedName>
        <fullName evidence="2">Glycosyltransferase</fullName>
        <ecNumber evidence="2">2.-.-.-</ecNumber>
    </submittedName>
</protein>
<sequence length="333" mass="39674">MKNKSKYNPLVSILIPVYNSATFFEQTIVKNLEQSYKNIEYIIHDDCSTDNTYELLKNLANKDERITIIKPVSNCGLGQSRNNLLNAARGEFVFFIDDDDRFVSKKSIEKCVKKLDPNTDIMATNFLYKLSFLKKPFFVLNFVKSHLKQKNALKYYSKNTIYAWANFYRLNFLKENNIQFLCRNYEDMATMGHIFSNCKNFKSTEKNTIIYNRVLSRISKFDNSFSNKLYQIADAYKINLNVLKQDFEKNNISMKLQEKVFQSLFMQHLHIIASWYFSLRNTSDKKAFSEFINNKYLDEIKIIHGKRKIKIRYIYNIQLLFVWHLFKKWKSNI</sequence>